<dbReference type="PROSITE" id="PS00175">
    <property type="entry name" value="PG_MUTASE"/>
    <property type="match status" value="1"/>
</dbReference>
<feature type="binding site" evidence="3">
    <location>
        <position position="57"/>
    </location>
    <ligand>
        <name>substrate</name>
    </ligand>
</feature>
<evidence type="ECO:0000313" key="5">
    <source>
        <dbReference type="EMBL" id="SMB86869.1"/>
    </source>
</evidence>
<evidence type="ECO:0000256" key="3">
    <source>
        <dbReference type="PIRSR" id="PIRSR613078-2"/>
    </source>
</evidence>
<sequence length="201" mass="23634">MKIYLTRHGETEWNKMDRVQGILDSKLTEDGIKMAEILREKSKDIKFDKVYSSDLKRAEDTAKIVAPENKIITTPYLREIDVGNWSGRYFYTLKEDDEELYTTYFKEPHKYERPDGESLHDVMNRVEKFFEEYILNSEDENILVVSHGVTIVAILDYVEKIDLKNFWTNRVLRNATFNIIEYVDGELKVIKKAPKNPVATI</sequence>
<dbReference type="Proteomes" id="UP000192368">
    <property type="component" value="Unassembled WGS sequence"/>
</dbReference>
<dbReference type="GO" id="GO:0004331">
    <property type="term" value="F:fructose-2,6-bisphosphate 2-phosphatase activity"/>
    <property type="evidence" value="ECO:0007669"/>
    <property type="project" value="TreeGrafter"/>
</dbReference>
<evidence type="ECO:0000256" key="2">
    <source>
        <dbReference type="PIRSR" id="PIRSR613078-1"/>
    </source>
</evidence>
<dbReference type="CDD" id="cd07067">
    <property type="entry name" value="HP_PGM_like"/>
    <property type="match status" value="1"/>
</dbReference>
<dbReference type="SMART" id="SM00855">
    <property type="entry name" value="PGAM"/>
    <property type="match status" value="1"/>
</dbReference>
<feature type="active site" description="Proton donor/acceptor" evidence="2">
    <location>
        <position position="79"/>
    </location>
</feature>
<gene>
    <name evidence="5" type="ORF">SAMN00017477_0969</name>
</gene>
<feature type="site" description="Transition state stabilizer" evidence="4">
    <location>
        <position position="147"/>
    </location>
</feature>
<proteinExistence type="predicted"/>
<dbReference type="InterPro" id="IPR001345">
    <property type="entry name" value="PG/BPGM_mutase_AS"/>
</dbReference>
<dbReference type="STRING" id="573058.SAMN00017477_0969"/>
<dbReference type="SUPFAM" id="SSF53254">
    <property type="entry name" value="Phosphoglycerate mutase-like"/>
    <property type="match status" value="1"/>
</dbReference>
<keyword evidence="6" id="KW-1185">Reference proteome</keyword>
<dbReference type="GO" id="GO:0043456">
    <property type="term" value="P:regulation of pentose-phosphate shunt"/>
    <property type="evidence" value="ECO:0007669"/>
    <property type="project" value="TreeGrafter"/>
</dbReference>
<dbReference type="InterPro" id="IPR051695">
    <property type="entry name" value="Phosphoglycerate_Mutase"/>
</dbReference>
<feature type="binding site" evidence="3">
    <location>
        <begin position="7"/>
        <end position="14"/>
    </location>
    <ligand>
        <name>substrate</name>
    </ligand>
</feature>
<evidence type="ECO:0000256" key="4">
    <source>
        <dbReference type="PIRSR" id="PIRSR613078-3"/>
    </source>
</evidence>
<organism evidence="5 6">
    <name type="scientific">Peptoniphilus asaccharolyticus DSM 20463</name>
    <dbReference type="NCBI Taxonomy" id="573058"/>
    <lineage>
        <taxon>Bacteria</taxon>
        <taxon>Bacillati</taxon>
        <taxon>Bacillota</taxon>
        <taxon>Tissierellia</taxon>
        <taxon>Tissierellales</taxon>
        <taxon>Peptoniphilaceae</taxon>
        <taxon>Peptoniphilus</taxon>
    </lineage>
</organism>
<dbReference type="AlphaFoldDB" id="A0A1W1V0L6"/>
<reference evidence="6" key="1">
    <citation type="submission" date="2017-04" db="EMBL/GenBank/DDBJ databases">
        <authorList>
            <person name="Varghese N."/>
            <person name="Submissions S."/>
        </authorList>
    </citation>
    <scope>NUCLEOTIDE SEQUENCE [LARGE SCALE GENOMIC DNA]</scope>
    <source>
        <strain evidence="6">DSM 20463</strain>
    </source>
</reference>
<evidence type="ECO:0000256" key="1">
    <source>
        <dbReference type="ARBA" id="ARBA00022801"/>
    </source>
</evidence>
<evidence type="ECO:0000313" key="6">
    <source>
        <dbReference type="Proteomes" id="UP000192368"/>
    </source>
</evidence>
<protein>
    <submittedName>
        <fullName evidence="5">Probable phosphoglycerate mutase</fullName>
    </submittedName>
</protein>
<dbReference type="InterPro" id="IPR029033">
    <property type="entry name" value="His_PPase_superfam"/>
</dbReference>
<dbReference type="RefSeq" id="WP_084230596.1">
    <property type="nucleotide sequence ID" value="NZ_FWWR01000009.1"/>
</dbReference>
<keyword evidence="1" id="KW-0378">Hydrolase</keyword>
<name>A0A1W1V0L6_PEPAS</name>
<accession>A0A1W1V0L6</accession>
<feature type="active site" description="Tele-phosphohistidine intermediate" evidence="2">
    <location>
        <position position="8"/>
    </location>
</feature>
<dbReference type="OrthoDB" id="9781415at2"/>
<dbReference type="EMBL" id="FWWR01000009">
    <property type="protein sequence ID" value="SMB86869.1"/>
    <property type="molecule type" value="Genomic_DNA"/>
</dbReference>
<dbReference type="Pfam" id="PF00300">
    <property type="entry name" value="His_Phos_1"/>
    <property type="match status" value="1"/>
</dbReference>
<dbReference type="Gene3D" id="3.40.50.1240">
    <property type="entry name" value="Phosphoglycerate mutase-like"/>
    <property type="match status" value="1"/>
</dbReference>
<dbReference type="PANTHER" id="PTHR46517:SF1">
    <property type="entry name" value="FRUCTOSE-2,6-BISPHOSPHATASE TIGAR"/>
    <property type="match status" value="1"/>
</dbReference>
<dbReference type="InterPro" id="IPR013078">
    <property type="entry name" value="His_Pase_superF_clade-1"/>
</dbReference>
<dbReference type="GO" id="GO:0005829">
    <property type="term" value="C:cytosol"/>
    <property type="evidence" value="ECO:0007669"/>
    <property type="project" value="TreeGrafter"/>
</dbReference>
<dbReference type="PANTHER" id="PTHR46517">
    <property type="entry name" value="FRUCTOSE-2,6-BISPHOSPHATASE TIGAR"/>
    <property type="match status" value="1"/>
</dbReference>
<dbReference type="GO" id="GO:0045820">
    <property type="term" value="P:negative regulation of glycolytic process"/>
    <property type="evidence" value="ECO:0007669"/>
    <property type="project" value="TreeGrafter"/>
</dbReference>
<dbReference type="PIRSF" id="PIRSF000709">
    <property type="entry name" value="6PFK_2-Ptase"/>
    <property type="match status" value="1"/>
</dbReference>